<name>A0AAW7ZA93_9FIRM</name>
<dbReference type="RefSeq" id="WP_304541218.1">
    <property type="nucleotide sequence ID" value="NZ_JARPTC010000004.1"/>
</dbReference>
<accession>A0AAW7ZA93</accession>
<dbReference type="AlphaFoldDB" id="A0AAW7ZA93"/>
<feature type="transmembrane region" description="Helical" evidence="1">
    <location>
        <begin position="32"/>
        <end position="51"/>
    </location>
</feature>
<evidence type="ECO:0000313" key="2">
    <source>
        <dbReference type="EMBL" id="MDO7786282.1"/>
    </source>
</evidence>
<sequence>MFRKTRWGFALYSVYLAALGMIWLAVDGGTLSSTTGIGLAILAGAAMAVYWPRW</sequence>
<dbReference type="Proteomes" id="UP001172911">
    <property type="component" value="Unassembled WGS sequence"/>
</dbReference>
<keyword evidence="3" id="KW-1185">Reference proteome</keyword>
<keyword evidence="1" id="KW-0472">Membrane</keyword>
<evidence type="ECO:0000313" key="3">
    <source>
        <dbReference type="Proteomes" id="UP001172911"/>
    </source>
</evidence>
<evidence type="ECO:0000256" key="1">
    <source>
        <dbReference type="SAM" id="Phobius"/>
    </source>
</evidence>
<gene>
    <name evidence="2" type="ORF">P6N53_03490</name>
</gene>
<reference evidence="2" key="1">
    <citation type="journal article" date="2023" name="J. Hazard. Mater.">
        <title>Anaerobic biodegradation of pyrene and benzo[a]pyrene by a new sulfate-reducing Desulforamulus aquiferis strain DSA.</title>
        <authorList>
            <person name="Zhang Z."/>
            <person name="Sun J."/>
            <person name="Gong X."/>
            <person name="Wang C."/>
            <person name="Wang H."/>
        </authorList>
    </citation>
    <scope>NUCLEOTIDE SEQUENCE</scope>
    <source>
        <strain evidence="2">DSA</strain>
    </source>
</reference>
<proteinExistence type="predicted"/>
<dbReference type="EMBL" id="JARPTC010000004">
    <property type="protein sequence ID" value="MDO7786282.1"/>
    <property type="molecule type" value="Genomic_DNA"/>
</dbReference>
<organism evidence="2 3">
    <name type="scientific">Desulforamulus aquiferis</name>
    <dbReference type="NCBI Taxonomy" id="1397668"/>
    <lineage>
        <taxon>Bacteria</taxon>
        <taxon>Bacillati</taxon>
        <taxon>Bacillota</taxon>
        <taxon>Clostridia</taxon>
        <taxon>Eubacteriales</taxon>
        <taxon>Peptococcaceae</taxon>
        <taxon>Desulforamulus</taxon>
    </lineage>
</organism>
<protein>
    <submittedName>
        <fullName evidence="2">Uncharacterized protein</fullName>
    </submittedName>
</protein>
<keyword evidence="1" id="KW-0812">Transmembrane</keyword>
<comment type="caution">
    <text evidence="2">The sequence shown here is derived from an EMBL/GenBank/DDBJ whole genome shotgun (WGS) entry which is preliminary data.</text>
</comment>
<keyword evidence="1" id="KW-1133">Transmembrane helix</keyword>
<reference evidence="2" key="2">
    <citation type="submission" date="2023-03" db="EMBL/GenBank/DDBJ databases">
        <authorList>
            <person name="Zhang Z."/>
        </authorList>
    </citation>
    <scope>NUCLEOTIDE SEQUENCE</scope>
    <source>
        <strain evidence="2">DSA</strain>
    </source>
</reference>
<feature type="transmembrane region" description="Helical" evidence="1">
    <location>
        <begin position="7"/>
        <end position="26"/>
    </location>
</feature>